<dbReference type="InterPro" id="IPR003764">
    <property type="entry name" value="GlcNAc_6-P_deAcase"/>
</dbReference>
<dbReference type="PANTHER" id="PTHR11113:SF14">
    <property type="entry name" value="N-ACETYLGLUCOSAMINE-6-PHOSPHATE DEACETYLASE"/>
    <property type="match status" value="1"/>
</dbReference>
<keyword evidence="3 5" id="KW-0378">Hydrolase</keyword>
<evidence type="ECO:0000259" key="6">
    <source>
        <dbReference type="Pfam" id="PF01979"/>
    </source>
</evidence>
<reference evidence="8" key="1">
    <citation type="journal article" date="2019" name="Int. J. Syst. Evol. Microbiol.">
        <title>The Global Catalogue of Microorganisms (GCM) 10K type strain sequencing project: providing services to taxonomists for standard genome sequencing and annotation.</title>
        <authorList>
            <consortium name="The Broad Institute Genomics Platform"/>
            <consortium name="The Broad Institute Genome Sequencing Center for Infectious Disease"/>
            <person name="Wu L."/>
            <person name="Ma J."/>
        </authorList>
    </citation>
    <scope>NUCLEOTIDE SEQUENCE [LARGE SCALE GENOMIC DNA]</scope>
    <source>
        <strain evidence="8">IBRC-M 10813</strain>
    </source>
</reference>
<dbReference type="CDD" id="cd00854">
    <property type="entry name" value="NagA"/>
    <property type="match status" value="1"/>
</dbReference>
<dbReference type="EMBL" id="JBHSAP010000007">
    <property type="protein sequence ID" value="MFC4076382.1"/>
    <property type="molecule type" value="Genomic_DNA"/>
</dbReference>
<dbReference type="SUPFAM" id="SSF51556">
    <property type="entry name" value="Metallo-dependent hydrolases"/>
    <property type="match status" value="1"/>
</dbReference>
<dbReference type="InterPro" id="IPR011059">
    <property type="entry name" value="Metal-dep_hydrolase_composite"/>
</dbReference>
<keyword evidence="8" id="KW-1185">Reference proteome</keyword>
<evidence type="ECO:0000313" key="7">
    <source>
        <dbReference type="EMBL" id="MFC4076382.1"/>
    </source>
</evidence>
<dbReference type="GO" id="GO:0008448">
    <property type="term" value="F:N-acetylglucosamine-6-phosphate deacetylase activity"/>
    <property type="evidence" value="ECO:0007669"/>
    <property type="project" value="UniProtKB-EC"/>
</dbReference>
<feature type="domain" description="Amidohydrolase-related" evidence="6">
    <location>
        <begin position="61"/>
        <end position="390"/>
    </location>
</feature>
<dbReference type="Pfam" id="PF01979">
    <property type="entry name" value="Amidohydro_1"/>
    <property type="match status" value="1"/>
</dbReference>
<dbReference type="Gene3D" id="2.30.40.10">
    <property type="entry name" value="Urease, subunit C, domain 1"/>
    <property type="match status" value="1"/>
</dbReference>
<evidence type="ECO:0000313" key="8">
    <source>
        <dbReference type="Proteomes" id="UP001595843"/>
    </source>
</evidence>
<dbReference type="InterPro" id="IPR032466">
    <property type="entry name" value="Metal_Hydrolase"/>
</dbReference>
<dbReference type="EC" id="3.5.1.25" evidence="7"/>
<organism evidence="7 8">
    <name type="scientific">Salinithrix halophila</name>
    <dbReference type="NCBI Taxonomy" id="1485204"/>
    <lineage>
        <taxon>Bacteria</taxon>
        <taxon>Bacillati</taxon>
        <taxon>Bacillota</taxon>
        <taxon>Bacilli</taxon>
        <taxon>Bacillales</taxon>
        <taxon>Thermoactinomycetaceae</taxon>
        <taxon>Salinithrix</taxon>
    </lineage>
</organism>
<evidence type="ECO:0000256" key="5">
    <source>
        <dbReference type="PIRNR" id="PIRNR038994"/>
    </source>
</evidence>
<evidence type="ECO:0000256" key="1">
    <source>
        <dbReference type="ARBA" id="ARBA00010716"/>
    </source>
</evidence>
<evidence type="ECO:0000256" key="4">
    <source>
        <dbReference type="ARBA" id="ARBA00023277"/>
    </source>
</evidence>
<proteinExistence type="inferred from homology"/>
<keyword evidence="4 5" id="KW-0119">Carbohydrate metabolism</keyword>
<evidence type="ECO:0000256" key="2">
    <source>
        <dbReference type="ARBA" id="ARBA00022723"/>
    </source>
</evidence>
<gene>
    <name evidence="7" type="primary">nagA</name>
    <name evidence="7" type="ORF">ACFOUO_06105</name>
</gene>
<comment type="caution">
    <text evidence="7">The sequence shown here is derived from an EMBL/GenBank/DDBJ whole genome shotgun (WGS) entry which is preliminary data.</text>
</comment>
<dbReference type="Proteomes" id="UP001595843">
    <property type="component" value="Unassembled WGS sequence"/>
</dbReference>
<dbReference type="RefSeq" id="WP_380703177.1">
    <property type="nucleotide sequence ID" value="NZ_JBHSAP010000007.1"/>
</dbReference>
<evidence type="ECO:0000256" key="3">
    <source>
        <dbReference type="ARBA" id="ARBA00022801"/>
    </source>
</evidence>
<dbReference type="Gene3D" id="3.20.20.140">
    <property type="entry name" value="Metal-dependent hydrolases"/>
    <property type="match status" value="1"/>
</dbReference>
<sequence length="401" mass="42995">MSNQPATTVLRDLTVHTESDRIETGYVILTGGTIRALGRTDEWKGAGTAGARVLSLPGYHLVPGMIDIHIHGADGADVMDATPTALETIASALPREGTTSFLATTLTQAPHRIEQALSNAAAYRKKEPAPGKAEMLGIHLEGPFISKKRAGAQPTTHIHPPDLSILKQWQALAEGAIRIVTLAPEEPGALALIHWLREADILPSIGHSDATLAEMDEAVRAGALHVTHLYNGMRGIHHREPGVAGAALLRDELTAELIADGIHCRQEMIELAFRMKTRERLILITDAMRAKCLKNGTYDLGGQSVLVEDGKATLPDGTLAGSILKMGDAVKNMIRYAGCTLEDISYMTAVNPARQLGVFDRKGSIAPGKDADLVILDPNFSVAATFCRGQLSYEKKEAPLP</sequence>
<dbReference type="InterPro" id="IPR006680">
    <property type="entry name" value="Amidohydro-rel"/>
</dbReference>
<dbReference type="SUPFAM" id="SSF51338">
    <property type="entry name" value="Composite domain of metallo-dependent hydrolases"/>
    <property type="match status" value="1"/>
</dbReference>
<accession>A0ABV8JBT8</accession>
<dbReference type="NCBIfam" id="TIGR00221">
    <property type="entry name" value="nagA"/>
    <property type="match status" value="1"/>
</dbReference>
<name>A0ABV8JBT8_9BACL</name>
<keyword evidence="2" id="KW-0479">Metal-binding</keyword>
<dbReference type="PIRSF" id="PIRSF038994">
    <property type="entry name" value="NagA"/>
    <property type="match status" value="1"/>
</dbReference>
<dbReference type="PANTHER" id="PTHR11113">
    <property type="entry name" value="N-ACETYLGLUCOSAMINE-6-PHOSPHATE DEACETYLASE"/>
    <property type="match status" value="1"/>
</dbReference>
<protein>
    <submittedName>
        <fullName evidence="7">N-acetylglucosamine-6-phosphate deacetylase</fullName>
        <ecNumber evidence="7">3.5.1.25</ecNumber>
    </submittedName>
</protein>
<comment type="similarity">
    <text evidence="1 5">Belongs to the metallo-dependent hydrolases superfamily. NagA family.</text>
</comment>